<dbReference type="GO" id="GO:0003697">
    <property type="term" value="F:single-stranded DNA binding"/>
    <property type="evidence" value="ECO:0007669"/>
    <property type="project" value="InterPro"/>
</dbReference>
<dbReference type="CDD" id="cd16529">
    <property type="entry name" value="RING-HC_RAD18"/>
    <property type="match status" value="1"/>
</dbReference>
<evidence type="ECO:0000259" key="21">
    <source>
        <dbReference type="PROSITE" id="PS50800"/>
    </source>
</evidence>
<evidence type="ECO:0000259" key="22">
    <source>
        <dbReference type="PROSITE" id="PS51908"/>
    </source>
</evidence>
<dbReference type="GO" id="GO:0042405">
    <property type="term" value="C:nuclear inclusion body"/>
    <property type="evidence" value="ECO:0007669"/>
    <property type="project" value="Ensembl"/>
</dbReference>
<evidence type="ECO:0000256" key="16">
    <source>
        <dbReference type="ARBA" id="ARBA00082369"/>
    </source>
</evidence>
<evidence type="ECO:0000256" key="6">
    <source>
        <dbReference type="ARBA" id="ARBA00022679"/>
    </source>
</evidence>
<dbReference type="Gene3D" id="3.30.160.60">
    <property type="entry name" value="Classic Zinc Finger"/>
    <property type="match status" value="1"/>
</dbReference>
<comment type="catalytic activity">
    <reaction evidence="1">
        <text>S-ubiquitinyl-[E2 ubiquitin-conjugating enzyme]-L-cysteine + [acceptor protein]-L-lysine = [E2 ubiquitin-conjugating enzyme]-L-cysteine + N(6)-ubiquitinyl-[acceptor protein]-L-lysine.</text>
        <dbReference type="EC" id="2.3.2.27"/>
    </reaction>
</comment>
<dbReference type="GeneTree" id="ENSGT00390000011230"/>
<evidence type="ECO:0000256" key="15">
    <source>
        <dbReference type="ARBA" id="ARBA00031783"/>
    </source>
</evidence>
<keyword evidence="13 18" id="KW-0234">DNA repair</keyword>
<evidence type="ECO:0000313" key="24">
    <source>
        <dbReference type="Proteomes" id="UP000472272"/>
    </source>
</evidence>
<dbReference type="GO" id="GO:0006513">
    <property type="term" value="P:protein monoubiquitination"/>
    <property type="evidence" value="ECO:0007669"/>
    <property type="project" value="InterPro"/>
</dbReference>
<feature type="domain" description="UBZ4-type" evidence="22">
    <location>
        <begin position="242"/>
        <end position="269"/>
    </location>
</feature>
<dbReference type="SMART" id="SM00734">
    <property type="entry name" value="ZnF_Rad18"/>
    <property type="match status" value="1"/>
</dbReference>
<dbReference type="PANTHER" id="PTHR14134">
    <property type="entry name" value="E3 UBIQUITIN-PROTEIN LIGASE RAD18"/>
    <property type="match status" value="1"/>
</dbReference>
<keyword evidence="12" id="KW-0238">DNA-binding</keyword>
<evidence type="ECO:0000256" key="19">
    <source>
        <dbReference type="SAM" id="MobiDB-lite"/>
    </source>
</evidence>
<feature type="compositionally biased region" description="Basic and acidic residues" evidence="19">
    <location>
        <begin position="507"/>
        <end position="518"/>
    </location>
</feature>
<dbReference type="InterPro" id="IPR001841">
    <property type="entry name" value="Znf_RING"/>
</dbReference>
<gene>
    <name evidence="23" type="primary">RAD18</name>
</gene>
<dbReference type="GO" id="GO:0005813">
    <property type="term" value="C:centrosome"/>
    <property type="evidence" value="ECO:0007669"/>
    <property type="project" value="Ensembl"/>
</dbReference>
<dbReference type="InterPro" id="IPR013083">
    <property type="entry name" value="Znf_RING/FYVE/PHD"/>
</dbReference>
<dbReference type="GO" id="GO:0006301">
    <property type="term" value="P:DNA damage tolerance"/>
    <property type="evidence" value="ECO:0007669"/>
    <property type="project" value="InterPro"/>
</dbReference>
<evidence type="ECO:0000256" key="12">
    <source>
        <dbReference type="ARBA" id="ARBA00023125"/>
    </source>
</evidence>
<dbReference type="InterPro" id="IPR006642">
    <property type="entry name" value="Rad18_UBZ4"/>
</dbReference>
<organism evidence="23 24">
    <name type="scientific">Podarcis muralis</name>
    <name type="common">Wall lizard</name>
    <name type="synonym">Lacerta muralis</name>
    <dbReference type="NCBI Taxonomy" id="64176"/>
    <lineage>
        <taxon>Eukaryota</taxon>
        <taxon>Metazoa</taxon>
        <taxon>Chordata</taxon>
        <taxon>Craniata</taxon>
        <taxon>Vertebrata</taxon>
        <taxon>Euteleostomi</taxon>
        <taxon>Lepidosauria</taxon>
        <taxon>Squamata</taxon>
        <taxon>Bifurcata</taxon>
        <taxon>Unidentata</taxon>
        <taxon>Episquamata</taxon>
        <taxon>Laterata</taxon>
        <taxon>Lacertibaenia</taxon>
        <taxon>Lacertidae</taxon>
        <taxon>Podarcis</taxon>
    </lineage>
</organism>
<comment type="subcellular location">
    <subcellularLocation>
        <location evidence="2">Nucleus</location>
    </subcellularLocation>
</comment>
<dbReference type="GO" id="GO:0035861">
    <property type="term" value="C:site of double-strand break"/>
    <property type="evidence" value="ECO:0007669"/>
    <property type="project" value="Ensembl"/>
</dbReference>
<dbReference type="PROSITE" id="PS51908">
    <property type="entry name" value="ZF_UBZ4"/>
    <property type="match status" value="1"/>
</dbReference>
<comment type="similarity">
    <text evidence="4">Belongs to the RAD18 family.</text>
</comment>
<keyword evidence="6" id="KW-0808">Transferase</keyword>
<comment type="pathway">
    <text evidence="3">Protein modification; protein ubiquitination.</text>
</comment>
<keyword evidence="9 17" id="KW-0863">Zinc-finger</keyword>
<keyword evidence="24" id="KW-1185">Reference proteome</keyword>
<keyword evidence="7" id="KW-0479">Metal-binding</keyword>
<dbReference type="InterPro" id="IPR003034">
    <property type="entry name" value="SAP_dom"/>
</dbReference>
<proteinExistence type="inferred from homology"/>
<evidence type="ECO:0000256" key="14">
    <source>
        <dbReference type="ARBA" id="ARBA00023242"/>
    </source>
</evidence>
<dbReference type="GO" id="GO:0097505">
    <property type="term" value="C:Rad6-Rad18 complex"/>
    <property type="evidence" value="ECO:0007669"/>
    <property type="project" value="TreeGrafter"/>
</dbReference>
<keyword evidence="8 18" id="KW-0227">DNA damage</keyword>
<protein>
    <recommendedName>
        <fullName evidence="5">RING-type E3 ubiquitin transferase</fullName>
        <ecNumber evidence="5">2.3.2.27</ecNumber>
    </recommendedName>
    <alternativeName>
        <fullName evidence="15 16">RING-type E3 ubiquitin transferase RAD18</fullName>
    </alternativeName>
</protein>
<keyword evidence="14" id="KW-0539">Nucleus</keyword>
<name>A0A670I7X6_PODMU</name>
<dbReference type="GO" id="GO:0005657">
    <property type="term" value="C:replication fork"/>
    <property type="evidence" value="ECO:0007669"/>
    <property type="project" value="Ensembl"/>
</dbReference>
<dbReference type="GO" id="GO:0016604">
    <property type="term" value="C:nuclear body"/>
    <property type="evidence" value="ECO:0007669"/>
    <property type="project" value="Ensembl"/>
</dbReference>
<dbReference type="UniPathway" id="UPA00143"/>
<evidence type="ECO:0000256" key="13">
    <source>
        <dbReference type="ARBA" id="ARBA00023204"/>
    </source>
</evidence>
<dbReference type="InterPro" id="IPR017907">
    <property type="entry name" value="Znf_RING_CS"/>
</dbReference>
<evidence type="ECO:0000256" key="9">
    <source>
        <dbReference type="ARBA" id="ARBA00022771"/>
    </source>
</evidence>
<dbReference type="FunFam" id="3.30.160.60:FF:000331">
    <property type="entry name" value="E3 ubiquitin-protein ligase RAD18"/>
    <property type="match status" value="1"/>
</dbReference>
<reference evidence="23" key="2">
    <citation type="submission" date="2025-08" db="UniProtKB">
        <authorList>
            <consortium name="Ensembl"/>
        </authorList>
    </citation>
    <scope>IDENTIFICATION</scope>
</reference>
<reference evidence="23" key="3">
    <citation type="submission" date="2025-09" db="UniProtKB">
        <authorList>
            <consortium name="Ensembl"/>
        </authorList>
    </citation>
    <scope>IDENTIFICATION</scope>
</reference>
<dbReference type="PROSITE" id="PS50089">
    <property type="entry name" value="ZF_RING_2"/>
    <property type="match status" value="1"/>
</dbReference>
<dbReference type="Pfam" id="PF02037">
    <property type="entry name" value="SAP"/>
    <property type="match status" value="1"/>
</dbReference>
<evidence type="ECO:0000256" key="10">
    <source>
        <dbReference type="ARBA" id="ARBA00022786"/>
    </source>
</evidence>
<accession>A0A670I7X6</accession>
<dbReference type="Pfam" id="PF13923">
    <property type="entry name" value="zf-C3HC4_2"/>
    <property type="match status" value="1"/>
</dbReference>
<feature type="domain" description="SAP" evidence="21">
    <location>
        <begin position="289"/>
        <end position="323"/>
    </location>
</feature>
<keyword evidence="10" id="KW-0833">Ubl conjugation pathway</keyword>
<dbReference type="GO" id="GO:0051865">
    <property type="term" value="P:protein autoubiquitination"/>
    <property type="evidence" value="ECO:0007669"/>
    <property type="project" value="Ensembl"/>
</dbReference>
<dbReference type="PROSITE" id="PS50800">
    <property type="entry name" value="SAP"/>
    <property type="match status" value="1"/>
</dbReference>
<evidence type="ECO:0000259" key="20">
    <source>
        <dbReference type="PROSITE" id="PS50089"/>
    </source>
</evidence>
<feature type="region of interest" description="Disordered" evidence="19">
    <location>
        <begin position="22"/>
        <end position="46"/>
    </location>
</feature>
<evidence type="ECO:0000256" key="17">
    <source>
        <dbReference type="PROSITE-ProRule" id="PRU00175"/>
    </source>
</evidence>
<dbReference type="SMART" id="SM00513">
    <property type="entry name" value="SAP"/>
    <property type="match status" value="1"/>
</dbReference>
<dbReference type="EC" id="2.3.2.27" evidence="5"/>
<evidence type="ECO:0000256" key="18">
    <source>
        <dbReference type="PROSITE-ProRule" id="PRU01256"/>
    </source>
</evidence>
<feature type="domain" description="RING-type" evidence="20">
    <location>
        <begin position="66"/>
        <end position="104"/>
    </location>
</feature>
<evidence type="ECO:0000256" key="2">
    <source>
        <dbReference type="ARBA" id="ARBA00004123"/>
    </source>
</evidence>
<dbReference type="FunFam" id="3.30.40.10:FF:000172">
    <property type="entry name" value="E3 ubiquitin-protein ligase RAD18"/>
    <property type="match status" value="1"/>
</dbReference>
<evidence type="ECO:0000256" key="1">
    <source>
        <dbReference type="ARBA" id="ARBA00000900"/>
    </source>
</evidence>
<dbReference type="GO" id="GO:0031625">
    <property type="term" value="F:ubiquitin protein ligase binding"/>
    <property type="evidence" value="ECO:0007669"/>
    <property type="project" value="Ensembl"/>
</dbReference>
<evidence type="ECO:0000313" key="23">
    <source>
        <dbReference type="Ensembl" id="ENSPMRP00000007831.1"/>
    </source>
</evidence>
<dbReference type="InterPro" id="IPR039577">
    <property type="entry name" value="Rad18"/>
</dbReference>
<evidence type="ECO:0000256" key="4">
    <source>
        <dbReference type="ARBA" id="ARBA00009506"/>
    </source>
</evidence>
<evidence type="ECO:0000256" key="5">
    <source>
        <dbReference type="ARBA" id="ARBA00012483"/>
    </source>
</evidence>
<evidence type="ECO:0000256" key="3">
    <source>
        <dbReference type="ARBA" id="ARBA00004906"/>
    </source>
</evidence>
<keyword evidence="11" id="KW-0862">Zinc</keyword>
<evidence type="ECO:0000256" key="11">
    <source>
        <dbReference type="ARBA" id="ARBA00022833"/>
    </source>
</evidence>
<dbReference type="OMA" id="IPNTGPR"/>
<evidence type="ECO:0000256" key="8">
    <source>
        <dbReference type="ARBA" id="ARBA00022763"/>
    </source>
</evidence>
<dbReference type="PANTHER" id="PTHR14134:SF2">
    <property type="entry name" value="E3 UBIQUITIN-PROTEIN LIGASE RAD18"/>
    <property type="match status" value="1"/>
</dbReference>
<dbReference type="GO" id="GO:0031593">
    <property type="term" value="F:polyubiquitin modification-dependent protein binding"/>
    <property type="evidence" value="ECO:0007669"/>
    <property type="project" value="Ensembl"/>
</dbReference>
<dbReference type="GO" id="GO:0044877">
    <property type="term" value="F:protein-containing complex binding"/>
    <property type="evidence" value="ECO:0007669"/>
    <property type="project" value="Ensembl"/>
</dbReference>
<dbReference type="GO" id="GO:0042802">
    <property type="term" value="F:identical protein binding"/>
    <property type="evidence" value="ECO:0007669"/>
    <property type="project" value="Ensembl"/>
</dbReference>
<feature type="region of interest" description="Disordered" evidence="19">
    <location>
        <begin position="402"/>
        <end position="533"/>
    </location>
</feature>
<dbReference type="Gene3D" id="3.30.40.10">
    <property type="entry name" value="Zinc/RING finger domain, C3HC4 (zinc finger)"/>
    <property type="match status" value="1"/>
</dbReference>
<dbReference type="SUPFAM" id="SSF57850">
    <property type="entry name" value="RING/U-box"/>
    <property type="match status" value="1"/>
</dbReference>
<dbReference type="GO" id="GO:0051984">
    <property type="term" value="P:positive regulation of chromosome segregation"/>
    <property type="evidence" value="ECO:0007669"/>
    <property type="project" value="Ensembl"/>
</dbReference>
<dbReference type="PROSITE" id="PS00518">
    <property type="entry name" value="ZF_RING_1"/>
    <property type="match status" value="1"/>
</dbReference>
<sequence length="533" mass="59803">MSLGAGYECVASRALRKAESAGDSEFGRRGGRSSGTGGEIMSVPAAESPWPQPLQALKEVDNLLRCGICFDYFNIAMIIPQCSHNYCSLCIRKSLSYKTQCPTCCVAATEPDLKNNRILDELVKTFDYARQRLFQAVLDPAALSSPKLLTKKASDQVHLLSSLGGLVLKHEQQSADTFIFKETIPARRKHLNPSEKESKQIKMEQEAIPCGSQEDQETLHTEAAGTRNPETPSTSAIKVIPKVECPVCGVPVQELHINKHLDGCLRRDEKKDSLRSSGQKRKLLSKVVYSLLSDRDLRRRLKELGLSTQGTKQQLIKRHQEFVHMYNSECDSLNPKSVAEIVGELEKNEKTRTQLESSKPRRGSMTFTKKQTEKEIDEIHRDYRKKHKAEFQALIDQVNKRKKNASKIKEEGPEQEEATAQELPMETGEKLSVEEQTDLVPHTDPSFKIDALDCGGSQPPDYSEVRGLSPTPSHQFSESSSSSSSDIIRDLEIAGRCSDSSENNSFPDKKMTKQKSEQYRSSLLLPKHKRRKE</sequence>
<feature type="compositionally biased region" description="Basic and acidic residues" evidence="19">
    <location>
        <begin position="192"/>
        <end position="205"/>
    </location>
</feature>
<feature type="region of interest" description="Disordered" evidence="19">
    <location>
        <begin position="189"/>
        <end position="233"/>
    </location>
</feature>
<dbReference type="AlphaFoldDB" id="A0A670I7X6"/>
<dbReference type="GO" id="GO:0008270">
    <property type="term" value="F:zinc ion binding"/>
    <property type="evidence" value="ECO:0007669"/>
    <property type="project" value="UniProtKB-KW"/>
</dbReference>
<evidence type="ECO:0000256" key="7">
    <source>
        <dbReference type="ARBA" id="ARBA00022723"/>
    </source>
</evidence>
<reference evidence="23 24" key="1">
    <citation type="journal article" date="2019" name="Proc. Natl. Acad. Sci. U.S.A.">
        <title>Regulatory changes in pterin and carotenoid genes underlie balanced color polymorphisms in the wall lizard.</title>
        <authorList>
            <person name="Andrade P."/>
            <person name="Pinho C."/>
            <person name="Perez I de Lanuza G."/>
            <person name="Afonso S."/>
            <person name="Brejcha J."/>
            <person name="Rubin C.J."/>
            <person name="Wallerman O."/>
            <person name="Pereira P."/>
            <person name="Sabatino S.J."/>
            <person name="Bellati A."/>
            <person name="Pellitteri-Rosa D."/>
            <person name="Bosakova Z."/>
            <person name="Bunikis I."/>
            <person name="Carretero M.A."/>
            <person name="Feiner N."/>
            <person name="Marsik P."/>
            <person name="Pauperio F."/>
            <person name="Salvi D."/>
            <person name="Soler L."/>
            <person name="While G.M."/>
            <person name="Uller T."/>
            <person name="Font E."/>
            <person name="Andersson L."/>
            <person name="Carneiro M."/>
        </authorList>
    </citation>
    <scope>NUCLEOTIDE SEQUENCE</scope>
</reference>
<dbReference type="GO" id="GO:0000403">
    <property type="term" value="F:Y-form DNA binding"/>
    <property type="evidence" value="ECO:0007669"/>
    <property type="project" value="Ensembl"/>
</dbReference>
<dbReference type="GO" id="GO:0006281">
    <property type="term" value="P:DNA repair"/>
    <property type="evidence" value="ECO:0007669"/>
    <property type="project" value="UniProtKB-KW"/>
</dbReference>
<dbReference type="Ensembl" id="ENSPMRT00000008379.1">
    <property type="protein sequence ID" value="ENSPMRP00000007831.1"/>
    <property type="gene ID" value="ENSPMRG00000005296.1"/>
</dbReference>
<feature type="region of interest" description="Disordered" evidence="19">
    <location>
        <begin position="349"/>
        <end position="370"/>
    </location>
</feature>
<dbReference type="GO" id="GO:0061630">
    <property type="term" value="F:ubiquitin protein ligase activity"/>
    <property type="evidence" value="ECO:0007669"/>
    <property type="project" value="UniProtKB-EC"/>
</dbReference>
<dbReference type="Proteomes" id="UP000472272">
    <property type="component" value="Chromosome 2"/>
</dbReference>
<dbReference type="SMART" id="SM00184">
    <property type="entry name" value="RING"/>
    <property type="match status" value="1"/>
</dbReference>